<keyword evidence="3" id="KW-0282">Flagellum</keyword>
<evidence type="ECO:0000313" key="4">
    <source>
        <dbReference type="Proteomes" id="UP001431776"/>
    </source>
</evidence>
<dbReference type="AlphaFoldDB" id="A0AAW6U5A4"/>
<dbReference type="Proteomes" id="UP001431776">
    <property type="component" value="Unassembled WGS sequence"/>
</dbReference>
<evidence type="ECO:0000313" key="3">
    <source>
        <dbReference type="EMBL" id="MDI6451724.1"/>
    </source>
</evidence>
<keyword evidence="4" id="KW-1185">Reference proteome</keyword>
<accession>A0AAW6U5A4</accession>
<comment type="caution">
    <text evidence="3">The sequence shown here is derived from an EMBL/GenBank/DDBJ whole genome shotgun (WGS) entry which is preliminary data.</text>
</comment>
<sequence>MTAIATVVKRRPAARRRSQDAGNDPGRDTPPNSDVLMEPILENMNTTSQEEVVKKIASLPDIRRHKVLDIRRQITEGTYEVADRLDIVIDRVLETIAS</sequence>
<protein>
    <submittedName>
        <fullName evidence="3">Flagellar biosynthesis anti-sigma factor FlgM</fullName>
    </submittedName>
</protein>
<dbReference type="InterPro" id="IPR031316">
    <property type="entry name" value="FlgM_C"/>
</dbReference>
<organism evidence="3 4">
    <name type="scientific">Anaerobaca lacustris</name>
    <dbReference type="NCBI Taxonomy" id="3044600"/>
    <lineage>
        <taxon>Bacteria</taxon>
        <taxon>Pseudomonadati</taxon>
        <taxon>Planctomycetota</taxon>
        <taxon>Phycisphaerae</taxon>
        <taxon>Sedimentisphaerales</taxon>
        <taxon>Anaerobacaceae</taxon>
        <taxon>Anaerobaca</taxon>
    </lineage>
</organism>
<dbReference type="EMBL" id="JASCXX010000049">
    <property type="protein sequence ID" value="MDI6451724.1"/>
    <property type="molecule type" value="Genomic_DNA"/>
</dbReference>
<keyword evidence="3" id="KW-0966">Cell projection</keyword>
<name>A0AAW6U5A4_9BACT</name>
<evidence type="ECO:0000256" key="1">
    <source>
        <dbReference type="SAM" id="MobiDB-lite"/>
    </source>
</evidence>
<dbReference type="Pfam" id="PF04316">
    <property type="entry name" value="FlgM"/>
    <property type="match status" value="1"/>
</dbReference>
<gene>
    <name evidence="3" type="ORF">QJ522_21870</name>
</gene>
<feature type="region of interest" description="Disordered" evidence="1">
    <location>
        <begin position="1"/>
        <end position="35"/>
    </location>
</feature>
<keyword evidence="3" id="KW-0969">Cilium</keyword>
<dbReference type="InterPro" id="IPR035890">
    <property type="entry name" value="Anti-sigma-28_factor_FlgM_sf"/>
</dbReference>
<proteinExistence type="predicted"/>
<dbReference type="SUPFAM" id="SSF101498">
    <property type="entry name" value="Anti-sigma factor FlgM"/>
    <property type="match status" value="1"/>
</dbReference>
<feature type="domain" description="Anti-sigma-28 factor FlgM C-terminal" evidence="2">
    <location>
        <begin position="50"/>
        <end position="81"/>
    </location>
</feature>
<dbReference type="RefSeq" id="WP_349247131.1">
    <property type="nucleotide sequence ID" value="NZ_JASCXX010000049.1"/>
</dbReference>
<reference evidence="3" key="1">
    <citation type="submission" date="2023-05" db="EMBL/GenBank/DDBJ databases">
        <title>Anaerotaeda fermentans gen. nov., sp. nov., a novel anaerobic planctomycete of the new family within the order Sedimentisphaerales isolated from Taman Peninsula, Russia.</title>
        <authorList>
            <person name="Khomyakova M.A."/>
            <person name="Merkel A.Y."/>
            <person name="Slobodkin A.I."/>
        </authorList>
    </citation>
    <scope>NUCLEOTIDE SEQUENCE</scope>
    <source>
        <strain evidence="3">M17dextr</strain>
    </source>
</reference>
<evidence type="ECO:0000259" key="2">
    <source>
        <dbReference type="Pfam" id="PF04316"/>
    </source>
</evidence>